<protein>
    <submittedName>
        <fullName evidence="1">Uncharacterized protein</fullName>
    </submittedName>
</protein>
<keyword evidence="2" id="KW-1185">Reference proteome</keyword>
<evidence type="ECO:0000313" key="2">
    <source>
        <dbReference type="Proteomes" id="UP000265520"/>
    </source>
</evidence>
<sequence length="62" mass="7208">MAPNEFVFKLGELTAEERADYKRLKTFVERLPPYLWDDSKGEPLYDEDGERVTSVKLIDTKG</sequence>
<comment type="caution">
    <text evidence="1">The sequence shown here is derived from an EMBL/GenBank/DDBJ whole genome shotgun (WGS) entry which is preliminary data.</text>
</comment>
<accession>A0A392VRS9</accession>
<feature type="non-terminal residue" evidence="1">
    <location>
        <position position="62"/>
    </location>
</feature>
<dbReference type="AlphaFoldDB" id="A0A392VRS9"/>
<reference evidence="1 2" key="1">
    <citation type="journal article" date="2018" name="Front. Plant Sci.">
        <title>Red Clover (Trifolium pratense) and Zigzag Clover (T. medium) - A Picture of Genomic Similarities and Differences.</title>
        <authorList>
            <person name="Dluhosova J."/>
            <person name="Istvanek J."/>
            <person name="Nedelnik J."/>
            <person name="Repkova J."/>
        </authorList>
    </citation>
    <scope>NUCLEOTIDE SEQUENCE [LARGE SCALE GENOMIC DNA]</scope>
    <source>
        <strain evidence="2">cv. 10/8</strain>
        <tissue evidence="1">Leaf</tissue>
    </source>
</reference>
<dbReference type="Proteomes" id="UP000265520">
    <property type="component" value="Unassembled WGS sequence"/>
</dbReference>
<organism evidence="1 2">
    <name type="scientific">Trifolium medium</name>
    <dbReference type="NCBI Taxonomy" id="97028"/>
    <lineage>
        <taxon>Eukaryota</taxon>
        <taxon>Viridiplantae</taxon>
        <taxon>Streptophyta</taxon>
        <taxon>Embryophyta</taxon>
        <taxon>Tracheophyta</taxon>
        <taxon>Spermatophyta</taxon>
        <taxon>Magnoliopsida</taxon>
        <taxon>eudicotyledons</taxon>
        <taxon>Gunneridae</taxon>
        <taxon>Pentapetalae</taxon>
        <taxon>rosids</taxon>
        <taxon>fabids</taxon>
        <taxon>Fabales</taxon>
        <taxon>Fabaceae</taxon>
        <taxon>Papilionoideae</taxon>
        <taxon>50 kb inversion clade</taxon>
        <taxon>NPAAA clade</taxon>
        <taxon>Hologalegina</taxon>
        <taxon>IRL clade</taxon>
        <taxon>Trifolieae</taxon>
        <taxon>Trifolium</taxon>
    </lineage>
</organism>
<dbReference type="EMBL" id="LXQA011211485">
    <property type="protein sequence ID" value="MCI89130.1"/>
    <property type="molecule type" value="Genomic_DNA"/>
</dbReference>
<evidence type="ECO:0000313" key="1">
    <source>
        <dbReference type="EMBL" id="MCI89130.1"/>
    </source>
</evidence>
<proteinExistence type="predicted"/>
<name>A0A392VRS9_9FABA</name>